<feature type="chain" id="PRO_5046028949" evidence="1">
    <location>
        <begin position="25"/>
        <end position="280"/>
    </location>
</feature>
<comment type="caution">
    <text evidence="2">The sequence shown here is derived from an EMBL/GenBank/DDBJ whole genome shotgun (WGS) entry which is preliminary data.</text>
</comment>
<accession>A0ABR6WS36</accession>
<protein>
    <submittedName>
        <fullName evidence="2">DUF1002 domain-containing protein</fullName>
    </submittedName>
</protein>
<organism evidence="2 3">
    <name type="scientific">Acetobacterium fimetarium</name>
    <dbReference type="NCBI Taxonomy" id="52691"/>
    <lineage>
        <taxon>Bacteria</taxon>
        <taxon>Bacillati</taxon>
        <taxon>Bacillota</taxon>
        <taxon>Clostridia</taxon>
        <taxon>Eubacteriales</taxon>
        <taxon>Eubacteriaceae</taxon>
        <taxon>Acetobacterium</taxon>
    </lineage>
</organism>
<evidence type="ECO:0000313" key="2">
    <source>
        <dbReference type="EMBL" id="MBC3803114.1"/>
    </source>
</evidence>
<name>A0ABR6WS36_9FIRM</name>
<evidence type="ECO:0000256" key="1">
    <source>
        <dbReference type="SAM" id="SignalP"/>
    </source>
</evidence>
<keyword evidence="1" id="KW-0732">Signal</keyword>
<evidence type="ECO:0000313" key="3">
    <source>
        <dbReference type="Proteomes" id="UP000603234"/>
    </source>
</evidence>
<gene>
    <name evidence="2" type="ORF">GH808_01475</name>
</gene>
<dbReference type="Pfam" id="PF06207">
    <property type="entry name" value="DUF1002"/>
    <property type="match status" value="1"/>
</dbReference>
<proteinExistence type="predicted"/>
<dbReference type="Proteomes" id="UP000603234">
    <property type="component" value="Unassembled WGS sequence"/>
</dbReference>
<dbReference type="InterPro" id="IPR009343">
    <property type="entry name" value="DUF1002"/>
</dbReference>
<sequence length="280" mass="29819">MKKKFLMGLLAITLAMAMMSPVLADSKSACVAIGADNTEAQLKTVYGYFGISRGTVEETVVTNADERAYLEGQVSLDKIGSLALSSVYVQEKSSGGIDITTKNIDWVTEAMYKAALTTAGITNAKVIVAAYTPVSGTGALTGIYKAYEAATGTTLDEAAKTTAVDEVVVTGELQDAVGDDAVNIINSLKSEIAQTKGMSDDEIRQLIQETATKYDTTLTDAQVEEILGLVNQFNELNMDPDTFVKLLEASQKTDGFMEQVQSFFQNIGDFFSALTSGSGK</sequence>
<dbReference type="EMBL" id="WJBC01000002">
    <property type="protein sequence ID" value="MBC3803114.1"/>
    <property type="molecule type" value="Genomic_DNA"/>
</dbReference>
<reference evidence="2 3" key="1">
    <citation type="journal article" date="2020" name="mSystems">
        <title>Defining Genomic and Predicted Metabolic Features of the Acetobacterium Genus.</title>
        <authorList>
            <person name="Ross D.E."/>
            <person name="Marshall C.W."/>
            <person name="Gulliver D."/>
            <person name="May H.D."/>
            <person name="Norman R.S."/>
        </authorList>
    </citation>
    <scope>NUCLEOTIDE SEQUENCE [LARGE SCALE GENOMIC DNA]</scope>
    <source>
        <strain evidence="2 3">DSM 8238</strain>
    </source>
</reference>
<keyword evidence="3" id="KW-1185">Reference proteome</keyword>
<dbReference type="RefSeq" id="WP_186841039.1">
    <property type="nucleotide sequence ID" value="NZ_WJBC01000002.1"/>
</dbReference>
<feature type="signal peptide" evidence="1">
    <location>
        <begin position="1"/>
        <end position="24"/>
    </location>
</feature>